<proteinExistence type="inferred from homology"/>
<feature type="compositionally biased region" description="Acidic residues" evidence="4">
    <location>
        <begin position="301"/>
        <end position="311"/>
    </location>
</feature>
<dbReference type="Proteomes" id="UP000475214">
    <property type="component" value="Unassembled WGS sequence"/>
</dbReference>
<dbReference type="EMBL" id="JAAGOA010000004">
    <property type="protein sequence ID" value="NEE00084.1"/>
    <property type="molecule type" value="Genomic_DNA"/>
</dbReference>
<dbReference type="CDD" id="cd00408">
    <property type="entry name" value="DHDPS-like"/>
    <property type="match status" value="1"/>
</dbReference>
<evidence type="ECO:0000256" key="4">
    <source>
        <dbReference type="SAM" id="MobiDB-lite"/>
    </source>
</evidence>
<evidence type="ECO:0000256" key="1">
    <source>
        <dbReference type="ARBA" id="ARBA00007592"/>
    </source>
</evidence>
<dbReference type="Pfam" id="PF00701">
    <property type="entry name" value="DHDPS"/>
    <property type="match status" value="1"/>
</dbReference>
<dbReference type="SUPFAM" id="SSF51569">
    <property type="entry name" value="Aldolase"/>
    <property type="match status" value="3"/>
</dbReference>
<dbReference type="InterPro" id="IPR002220">
    <property type="entry name" value="DapA-like"/>
</dbReference>
<dbReference type="InterPro" id="IPR013785">
    <property type="entry name" value="Aldolase_TIM"/>
</dbReference>
<dbReference type="RefSeq" id="WP_163735143.1">
    <property type="nucleotide sequence ID" value="NZ_JAAGOA010000004.1"/>
</dbReference>
<dbReference type="InterPro" id="IPR020625">
    <property type="entry name" value="Schiff_base-form_aldolases_AS"/>
</dbReference>
<gene>
    <name evidence="5" type="ORF">G1H10_07865</name>
</gene>
<comment type="caution">
    <text evidence="5">The sequence shown here is derived from an EMBL/GenBank/DDBJ whole genome shotgun (WGS) entry which is preliminary data.</text>
</comment>
<name>A0A6L9S613_9ACTN</name>
<dbReference type="GO" id="GO:0008840">
    <property type="term" value="F:4-hydroxy-tetrahydrodipicolinate synthase activity"/>
    <property type="evidence" value="ECO:0007669"/>
    <property type="project" value="TreeGrafter"/>
</dbReference>
<feature type="compositionally biased region" description="Basic and acidic residues" evidence="4">
    <location>
        <begin position="78"/>
        <end position="111"/>
    </location>
</feature>
<evidence type="ECO:0000256" key="3">
    <source>
        <dbReference type="ARBA" id="ARBA00023270"/>
    </source>
</evidence>
<keyword evidence="6" id="KW-1185">Reference proteome</keyword>
<dbReference type="PROSITE" id="PS00666">
    <property type="entry name" value="DHDPS_2"/>
    <property type="match status" value="1"/>
</dbReference>
<dbReference type="AlphaFoldDB" id="A0A6L9S613"/>
<organism evidence="5 6">
    <name type="scientific">Phytoactinopolyspora halotolerans</name>
    <dbReference type="NCBI Taxonomy" id="1981512"/>
    <lineage>
        <taxon>Bacteria</taxon>
        <taxon>Bacillati</taxon>
        <taxon>Actinomycetota</taxon>
        <taxon>Actinomycetes</taxon>
        <taxon>Jiangellales</taxon>
        <taxon>Jiangellaceae</taxon>
        <taxon>Phytoactinopolyspora</taxon>
    </lineage>
</organism>
<comment type="similarity">
    <text evidence="1">Belongs to the DapA family.</text>
</comment>
<keyword evidence="2" id="KW-0456">Lyase</keyword>
<dbReference type="GO" id="GO:0044281">
    <property type="term" value="P:small molecule metabolic process"/>
    <property type="evidence" value="ECO:0007669"/>
    <property type="project" value="UniProtKB-ARBA"/>
</dbReference>
<dbReference type="Gene3D" id="3.20.20.70">
    <property type="entry name" value="Aldolase class I"/>
    <property type="match status" value="1"/>
</dbReference>
<keyword evidence="3" id="KW-0704">Schiff base</keyword>
<accession>A0A6L9S613</accession>
<feature type="region of interest" description="Disordered" evidence="4">
    <location>
        <begin position="272"/>
        <end position="311"/>
    </location>
</feature>
<feature type="region of interest" description="Disordered" evidence="4">
    <location>
        <begin position="78"/>
        <end position="117"/>
    </location>
</feature>
<dbReference type="PANTHER" id="PTHR12128">
    <property type="entry name" value="DIHYDRODIPICOLINATE SYNTHASE"/>
    <property type="match status" value="1"/>
</dbReference>
<dbReference type="SMART" id="SM01130">
    <property type="entry name" value="DHDPS"/>
    <property type="match status" value="1"/>
</dbReference>
<dbReference type="PANTHER" id="PTHR12128:SF66">
    <property type="entry name" value="4-HYDROXY-2-OXOGLUTARATE ALDOLASE, MITOCHONDRIAL"/>
    <property type="match status" value="1"/>
</dbReference>
<sequence>MATTGKELLRGVTVPLVTPMDAPGEPRTAVGSGAELLTAMRDAGVDALMLLGSNGEGPLLPTDAIGAFTVETATLWRESHDTTHERPRTATHDSSHTATHDSSHTATHDQDGPSVAGPVLVNITAAGTAEVMDRAEAVLPASPDALVLSPPIYFHHRDDEIVAHYAACAELGIPVVAYNAPKYSNPITPQVFHALLEMEHVVGIKDSSGDLDMLRHMVKTAHARRPDFGVGQGAEGALADGLRGGADGIVPGIANIAPDVAVALHRAWCAESSPETGSPSRSDVHSAHHAQATGAPCADGDAAEDAAEDNGDVSADAWQTVVDQLCGIHRIRPGVPTIKAILDERGLCPPHVAPPLLPCTPDERTALAEYLRPHESNLIRRR</sequence>
<evidence type="ECO:0000313" key="5">
    <source>
        <dbReference type="EMBL" id="NEE00084.1"/>
    </source>
</evidence>
<reference evidence="5 6" key="1">
    <citation type="submission" date="2020-02" db="EMBL/GenBank/DDBJ databases">
        <authorList>
            <person name="Li X.-J."/>
            <person name="Han X.-M."/>
        </authorList>
    </citation>
    <scope>NUCLEOTIDE SEQUENCE [LARGE SCALE GENOMIC DNA]</scope>
    <source>
        <strain evidence="5 6">CCTCC AB 2017055</strain>
    </source>
</reference>
<evidence type="ECO:0000313" key="6">
    <source>
        <dbReference type="Proteomes" id="UP000475214"/>
    </source>
</evidence>
<protein>
    <submittedName>
        <fullName evidence="5">Dihydrodipicolinate synthase family protein</fullName>
    </submittedName>
</protein>
<evidence type="ECO:0000256" key="2">
    <source>
        <dbReference type="ARBA" id="ARBA00023239"/>
    </source>
</evidence>